<keyword evidence="3" id="KW-1185">Reference proteome</keyword>
<organism evidence="2 3">
    <name type="scientific">Penicillium subrubescens</name>
    <dbReference type="NCBI Taxonomy" id="1316194"/>
    <lineage>
        <taxon>Eukaryota</taxon>
        <taxon>Fungi</taxon>
        <taxon>Dikarya</taxon>
        <taxon>Ascomycota</taxon>
        <taxon>Pezizomycotina</taxon>
        <taxon>Eurotiomycetes</taxon>
        <taxon>Eurotiomycetidae</taxon>
        <taxon>Eurotiales</taxon>
        <taxon>Aspergillaceae</taxon>
        <taxon>Penicillium</taxon>
    </lineage>
</organism>
<evidence type="ECO:0000313" key="3">
    <source>
        <dbReference type="Proteomes" id="UP000186955"/>
    </source>
</evidence>
<feature type="compositionally biased region" description="Basic and acidic residues" evidence="1">
    <location>
        <begin position="110"/>
        <end position="125"/>
    </location>
</feature>
<feature type="compositionally biased region" description="Basic and acidic residues" evidence="1">
    <location>
        <begin position="91"/>
        <end position="101"/>
    </location>
</feature>
<reference evidence="2 3" key="1">
    <citation type="submission" date="2016-10" db="EMBL/GenBank/DDBJ databases">
        <title>Genome sequence of the ascomycete fungus Penicillium subrubescens.</title>
        <authorList>
            <person name="De Vries R.P."/>
            <person name="Peng M."/>
            <person name="Dilokpimol A."/>
            <person name="Hilden K."/>
            <person name="Makela M.R."/>
            <person name="Grigoriev I."/>
            <person name="Riley R."/>
            <person name="Granchi Z."/>
        </authorList>
    </citation>
    <scope>NUCLEOTIDE SEQUENCE [LARGE SCALE GENOMIC DNA]</scope>
    <source>
        <strain evidence="2 3">CBS 132785</strain>
    </source>
</reference>
<dbReference type="Proteomes" id="UP000186955">
    <property type="component" value="Unassembled WGS sequence"/>
</dbReference>
<dbReference type="AlphaFoldDB" id="A0A1Q5UQE1"/>
<gene>
    <name evidence="2" type="ORF">PENSUB_11455</name>
</gene>
<feature type="region of interest" description="Disordered" evidence="1">
    <location>
        <begin position="1"/>
        <end position="44"/>
    </location>
</feature>
<evidence type="ECO:0000313" key="2">
    <source>
        <dbReference type="EMBL" id="OKP14697.1"/>
    </source>
</evidence>
<dbReference type="EMBL" id="MNBE01000071">
    <property type="protein sequence ID" value="OKP14697.1"/>
    <property type="molecule type" value="Genomic_DNA"/>
</dbReference>
<feature type="compositionally biased region" description="Basic and acidic residues" evidence="1">
    <location>
        <begin position="223"/>
        <end position="234"/>
    </location>
</feature>
<name>A0A1Q5UQE1_9EURO</name>
<feature type="compositionally biased region" description="Basic residues" evidence="1">
    <location>
        <begin position="20"/>
        <end position="42"/>
    </location>
</feature>
<accession>A0A1Q5UQE1</accession>
<comment type="caution">
    <text evidence="2">The sequence shown here is derived from an EMBL/GenBank/DDBJ whole genome shotgun (WGS) entry which is preliminary data.</text>
</comment>
<proteinExistence type="predicted"/>
<feature type="region of interest" description="Disordered" evidence="1">
    <location>
        <begin position="82"/>
        <end position="234"/>
    </location>
</feature>
<sequence length="234" mass="25393">MAEDTPINPTPAMMNPVADKKKKKKKKKKKRRGKKKKKKRGKRLAECMQALVQAEQGMMATQPVPESEGSAVQTICLPVEGASRSDMTAVRSEEEAAEQHSESVPTLATLERENQQTPSLEEHDTSQSPAEGVGQQRKQAPARRYPLRPEAPVFIPSASRLSGFPGSYSSALNPAAASYVPSSRLSTAAPRPDNPRVAGIRGVANSSPPAQHSRASPNGSSKRYRDIRSLNKED</sequence>
<feature type="compositionally biased region" description="Polar residues" evidence="1">
    <location>
        <begin position="204"/>
        <end position="221"/>
    </location>
</feature>
<evidence type="ECO:0000256" key="1">
    <source>
        <dbReference type="SAM" id="MobiDB-lite"/>
    </source>
</evidence>
<protein>
    <submittedName>
        <fullName evidence="2">Uncharacterized protein</fullName>
    </submittedName>
</protein>